<feature type="domain" description="GST C-terminal" evidence="2">
    <location>
        <begin position="83"/>
        <end position="208"/>
    </location>
</feature>
<evidence type="ECO:0000259" key="2">
    <source>
        <dbReference type="PROSITE" id="PS50405"/>
    </source>
</evidence>
<dbReference type="InterPro" id="IPR010987">
    <property type="entry name" value="Glutathione-S-Trfase_C-like"/>
</dbReference>
<dbReference type="AlphaFoldDB" id="A0A4S3KCS2"/>
<dbReference type="Proteomes" id="UP000306317">
    <property type="component" value="Unassembled WGS sequence"/>
</dbReference>
<dbReference type="SUPFAM" id="SSF52833">
    <property type="entry name" value="Thioredoxin-like"/>
    <property type="match status" value="1"/>
</dbReference>
<dbReference type="InterPro" id="IPR036249">
    <property type="entry name" value="Thioredoxin-like_sf"/>
</dbReference>
<dbReference type="OrthoDB" id="8772754at2"/>
<dbReference type="RefSeq" id="WP_136259499.1">
    <property type="nucleotide sequence ID" value="NZ_MWIO01000047.1"/>
</dbReference>
<dbReference type="SFLD" id="SFLDG00358">
    <property type="entry name" value="Main_(cytGST)"/>
    <property type="match status" value="1"/>
</dbReference>
<evidence type="ECO:0000259" key="1">
    <source>
        <dbReference type="PROSITE" id="PS50404"/>
    </source>
</evidence>
<dbReference type="Gene3D" id="3.40.30.10">
    <property type="entry name" value="Glutaredoxin"/>
    <property type="match status" value="1"/>
</dbReference>
<dbReference type="PROSITE" id="PS50405">
    <property type="entry name" value="GST_CTER"/>
    <property type="match status" value="1"/>
</dbReference>
<dbReference type="PANTHER" id="PTHR44051:SF8">
    <property type="entry name" value="GLUTATHIONE S-TRANSFERASE GSTA"/>
    <property type="match status" value="1"/>
</dbReference>
<evidence type="ECO:0000313" key="4">
    <source>
        <dbReference type="Proteomes" id="UP000306317"/>
    </source>
</evidence>
<dbReference type="PANTHER" id="PTHR44051">
    <property type="entry name" value="GLUTATHIONE S-TRANSFERASE-RELATED"/>
    <property type="match status" value="1"/>
</dbReference>
<keyword evidence="4" id="KW-1185">Reference proteome</keyword>
<comment type="caution">
    <text evidence="3">The sequence shown here is derived from an EMBL/GenBank/DDBJ whole genome shotgun (WGS) entry which is preliminary data.</text>
</comment>
<dbReference type="PROSITE" id="PS50404">
    <property type="entry name" value="GST_NTER"/>
    <property type="match status" value="1"/>
</dbReference>
<accession>A0A4S3KCS2</accession>
<protein>
    <submittedName>
        <fullName evidence="3">Glutathione S-transferase</fullName>
    </submittedName>
</protein>
<dbReference type="CDD" id="cd03057">
    <property type="entry name" value="GST_N_Beta"/>
    <property type="match status" value="1"/>
</dbReference>
<keyword evidence="3" id="KW-0808">Transferase</keyword>
<dbReference type="InterPro" id="IPR036282">
    <property type="entry name" value="Glutathione-S-Trfase_C_sf"/>
</dbReference>
<dbReference type="CDD" id="cd03188">
    <property type="entry name" value="GST_C_Beta"/>
    <property type="match status" value="1"/>
</dbReference>
<proteinExistence type="predicted"/>
<name>A0A4S3KCS2_9GAMM</name>
<dbReference type="EMBL" id="MWIO01000047">
    <property type="protein sequence ID" value="THD06008.1"/>
    <property type="molecule type" value="Genomic_DNA"/>
</dbReference>
<feature type="domain" description="GST N-terminal" evidence="1">
    <location>
        <begin position="1"/>
        <end position="77"/>
    </location>
</feature>
<dbReference type="SUPFAM" id="SSF47616">
    <property type="entry name" value="GST C-terminal domain-like"/>
    <property type="match status" value="1"/>
</dbReference>
<evidence type="ECO:0000313" key="3">
    <source>
        <dbReference type="EMBL" id="THD06008.1"/>
    </source>
</evidence>
<dbReference type="InterPro" id="IPR004046">
    <property type="entry name" value="GST_C"/>
</dbReference>
<gene>
    <name evidence="3" type="ORF">B1991_15045</name>
</gene>
<dbReference type="Pfam" id="PF13417">
    <property type="entry name" value="GST_N_3"/>
    <property type="match status" value="1"/>
</dbReference>
<dbReference type="GO" id="GO:0016740">
    <property type="term" value="F:transferase activity"/>
    <property type="evidence" value="ECO:0007669"/>
    <property type="project" value="UniProtKB-KW"/>
</dbReference>
<dbReference type="InterPro" id="IPR004045">
    <property type="entry name" value="Glutathione_S-Trfase_N"/>
</dbReference>
<sequence>MKLYSFPGSCALGANIVLEWIGQPYELQLLQKDDLASPAIRALNPNGQVPILVDDGWALNENAAILNYLADKFPAAKLGGEPTPRGRAEVNRWLAMINSDVHPAFKPLFGATSYLGDEAMIEKSKDAARQQLRTWFERLDKHLEGRDWLAGERSIADPYLFVTLRWTHAVNVDLGGLANLQAFERRMRADPGVQRALKMQQLDQAQTA</sequence>
<dbReference type="SFLD" id="SFLDG01150">
    <property type="entry name" value="Main.1:_Beta-like"/>
    <property type="match status" value="1"/>
</dbReference>
<dbReference type="Pfam" id="PF00043">
    <property type="entry name" value="GST_C"/>
    <property type="match status" value="1"/>
</dbReference>
<organism evidence="3 4">
    <name type="scientific">Rhodanobacter lindaniclasticus</name>
    <dbReference type="NCBI Taxonomy" id="75310"/>
    <lineage>
        <taxon>Bacteria</taxon>
        <taxon>Pseudomonadati</taxon>
        <taxon>Pseudomonadota</taxon>
        <taxon>Gammaproteobacteria</taxon>
        <taxon>Lysobacterales</taxon>
        <taxon>Rhodanobacteraceae</taxon>
        <taxon>Rhodanobacter</taxon>
    </lineage>
</organism>
<reference evidence="3 4" key="1">
    <citation type="submission" date="2017-02" db="EMBL/GenBank/DDBJ databases">
        <title>Whole genome sequencing of Rhodanobacter lindaniclasticus DSM 17932.</title>
        <authorList>
            <person name="Kumar S."/>
            <person name="Patil P."/>
            <person name="Patil P.B."/>
        </authorList>
    </citation>
    <scope>NUCLEOTIDE SEQUENCE [LARGE SCALE GENOMIC DNA]</scope>
    <source>
        <strain evidence="3 4">DSM 17932</strain>
    </source>
</reference>
<dbReference type="InterPro" id="IPR040079">
    <property type="entry name" value="Glutathione_S-Trfase"/>
</dbReference>
<dbReference type="Gene3D" id="1.20.1050.10">
    <property type="match status" value="1"/>
</dbReference>
<dbReference type="SFLD" id="SFLDS00019">
    <property type="entry name" value="Glutathione_Transferase_(cytos"/>
    <property type="match status" value="1"/>
</dbReference>